<gene>
    <name evidence="1" type="primary">purB</name>
    <name evidence="1" type="ORF">E5990_06895</name>
</gene>
<protein>
    <submittedName>
        <fullName evidence="1">Adenylosuccinate lyase</fullName>
        <ecNumber evidence="1">4.3.2.2</ecNumber>
    </submittedName>
</protein>
<keyword evidence="2" id="KW-1185">Reference proteome</keyword>
<evidence type="ECO:0000313" key="1">
    <source>
        <dbReference type="EMBL" id="THG49605.1"/>
    </source>
</evidence>
<proteinExistence type="predicted"/>
<keyword evidence="1" id="KW-0456">Lyase</keyword>
<reference evidence="1" key="1">
    <citation type="submission" date="2019-04" db="EMBL/GenBank/DDBJ databases">
        <title>Microbes associate with the intestines of laboratory mice.</title>
        <authorList>
            <person name="Navarre W."/>
            <person name="Wong E."/>
            <person name="Huang K.C."/>
            <person name="Tropini C."/>
            <person name="Ng K."/>
            <person name="Yu B."/>
        </authorList>
    </citation>
    <scope>NUCLEOTIDE SEQUENCE</scope>
    <source>
        <strain evidence="1">NM86_A22</strain>
    </source>
</reference>
<organism evidence="1 2">
    <name type="scientific">Muribaculum caecicola</name>
    <dbReference type="NCBI Taxonomy" id="3038144"/>
    <lineage>
        <taxon>Bacteria</taxon>
        <taxon>Pseudomonadati</taxon>
        <taxon>Bacteroidota</taxon>
        <taxon>Bacteroidia</taxon>
        <taxon>Bacteroidales</taxon>
        <taxon>Muribaculaceae</taxon>
        <taxon>Muribaculum</taxon>
    </lineage>
</organism>
<comment type="caution">
    <text evidence="1">The sequence shown here is derived from an EMBL/GenBank/DDBJ whole genome shotgun (WGS) entry which is preliminary data.</text>
</comment>
<sequence>MELTRLTAISPVDGRYRNKCERLDEFFSEYALIRYRVRVEVEYFIALCEIPLPQLATVDKDVFAALRNIYIDFSIADAEKIKEIESVTNHDVKAVEYFLKECFDRLGLEQYKEFIHFGLTSQDINNTAVPMSVKEAVAEVYRPVLVELIQQLEERARMWDELPMLAKTHGQPASPTRLGKEIMVFAYRLRQQLAQLDAIPVSGKFGGATGNFNAHLAAYPQIDWRAFGASFLSEKLGIVREQYTTQISNYDNLAAMLDALRRINTIVLDLDKDIWQYISMEYFKQTIKAGEVGSSAMPHKVNPIDFENSEGNLGIANAILDHLAMKLPVSRLQRDLTDSTVLRNLGVPMAHILIAFSSTLKGLGKLLLNQTAIDNDLDQMWNVVAEGIQTILRREGYPKPYETLKALTRVNTTVTQQSISEFIDTLDVSDAVKDELKRLSPHTYTGYKI</sequence>
<dbReference type="Proteomes" id="UP000305401">
    <property type="component" value="Unassembled WGS sequence"/>
</dbReference>
<accession>A0AC61S555</accession>
<dbReference type="EMBL" id="SSTG01000077">
    <property type="protein sequence ID" value="THG49605.1"/>
    <property type="molecule type" value="Genomic_DNA"/>
</dbReference>
<dbReference type="EC" id="4.3.2.2" evidence="1"/>
<name>A0AC61S555_9BACT</name>
<evidence type="ECO:0000313" key="2">
    <source>
        <dbReference type="Proteomes" id="UP000305401"/>
    </source>
</evidence>